<sequence length="146" mass="16448">MNASLGVRLHAKWKPRQLLVRARPMLGWGHRYKILGNVALALHYLHTEYDQRVVHRDLKASTIMLDSEFNARLGDFGLARVLDHEKTSYVVENAVPSTLGYIAPECFSTGKATRESDVFGFRAAILEVVCGRRPNSTTRGFLVDHV</sequence>
<evidence type="ECO:0000256" key="5">
    <source>
        <dbReference type="ARBA" id="ARBA00022777"/>
    </source>
</evidence>
<dbReference type="Gramene" id="ERN13579">
    <property type="protein sequence ID" value="ERN13579"/>
    <property type="gene ID" value="AMTR_s00049p00021970"/>
</dbReference>
<dbReference type="Proteomes" id="UP000017836">
    <property type="component" value="Unassembled WGS sequence"/>
</dbReference>
<protein>
    <recommendedName>
        <fullName evidence="1">non-specific serine/threonine protein kinase</fullName>
        <ecNumber evidence="1">2.7.11.1</ecNumber>
    </recommendedName>
</protein>
<dbReference type="OMA" id="HAKWKPR"/>
<feature type="domain" description="Protein kinase" evidence="9">
    <location>
        <begin position="1"/>
        <end position="146"/>
    </location>
</feature>
<dbReference type="InterPro" id="IPR000719">
    <property type="entry name" value="Prot_kinase_dom"/>
</dbReference>
<dbReference type="HOGENOM" id="CLU_000288_21_4_1"/>
<dbReference type="EMBL" id="KI392567">
    <property type="protein sequence ID" value="ERN13579.1"/>
    <property type="molecule type" value="Genomic_DNA"/>
</dbReference>
<dbReference type="GO" id="GO:0005524">
    <property type="term" value="F:ATP binding"/>
    <property type="evidence" value="ECO:0007669"/>
    <property type="project" value="UniProtKB-KW"/>
</dbReference>
<dbReference type="FunFam" id="1.10.510.10:FF:001023">
    <property type="entry name" value="Os07g0541700 protein"/>
    <property type="match status" value="1"/>
</dbReference>
<dbReference type="GO" id="GO:0004674">
    <property type="term" value="F:protein serine/threonine kinase activity"/>
    <property type="evidence" value="ECO:0007669"/>
    <property type="project" value="UniProtKB-KW"/>
</dbReference>
<dbReference type="Pfam" id="PF00069">
    <property type="entry name" value="Pkinase"/>
    <property type="match status" value="1"/>
</dbReference>
<evidence type="ECO:0000256" key="6">
    <source>
        <dbReference type="ARBA" id="ARBA00022840"/>
    </source>
</evidence>
<dbReference type="eggNOG" id="ENOG502QT06">
    <property type="taxonomic scope" value="Eukaryota"/>
</dbReference>
<dbReference type="AlphaFoldDB" id="W1PZI3"/>
<reference evidence="10" key="1">
    <citation type="submission" date="2013-08" db="EMBL/GenBank/DDBJ databases">
        <authorList>
            <person name="Albert V.A."/>
            <person name="Barbazuk W.B."/>
            <person name="Chamala S."/>
            <person name="Chanderbali A.S."/>
            <person name="dePamphilis C.W."/>
            <person name="Der J.P."/>
            <person name="Estill J.C."/>
            <person name="Leebens-Mack J."/>
            <person name="Ma H."/>
            <person name="Palmer J.D."/>
            <person name="Rounsley S."/>
            <person name="Sankoff D."/>
            <person name="Schuster S.C."/>
            <person name="Soltis D.E."/>
            <person name="Soltis P.S."/>
            <person name="Wessler S.R."/>
            <person name="Wing R.A."/>
        </authorList>
    </citation>
    <scope>NUCLEOTIDE SEQUENCE</scope>
    <source>
        <tissue evidence="10">Leaf</tissue>
    </source>
</reference>
<evidence type="ECO:0000256" key="3">
    <source>
        <dbReference type="ARBA" id="ARBA00022679"/>
    </source>
</evidence>
<evidence type="ECO:0000256" key="8">
    <source>
        <dbReference type="ARBA" id="ARBA00048679"/>
    </source>
</evidence>
<proteinExistence type="predicted"/>
<accession>W1PZI3</accession>
<dbReference type="InterPro" id="IPR050528">
    <property type="entry name" value="L-type_Lectin-RKs"/>
</dbReference>
<dbReference type="InterPro" id="IPR011009">
    <property type="entry name" value="Kinase-like_dom_sf"/>
</dbReference>
<dbReference type="PROSITE" id="PS50011">
    <property type="entry name" value="PROTEIN_KINASE_DOM"/>
    <property type="match status" value="1"/>
</dbReference>
<comment type="catalytic activity">
    <reaction evidence="7">
        <text>L-threonyl-[protein] + ATP = O-phospho-L-threonyl-[protein] + ADP + H(+)</text>
        <dbReference type="Rhea" id="RHEA:46608"/>
        <dbReference type="Rhea" id="RHEA-COMP:11060"/>
        <dbReference type="Rhea" id="RHEA-COMP:11605"/>
        <dbReference type="ChEBI" id="CHEBI:15378"/>
        <dbReference type="ChEBI" id="CHEBI:30013"/>
        <dbReference type="ChEBI" id="CHEBI:30616"/>
        <dbReference type="ChEBI" id="CHEBI:61977"/>
        <dbReference type="ChEBI" id="CHEBI:456216"/>
        <dbReference type="EC" id="2.7.11.1"/>
    </reaction>
</comment>
<evidence type="ECO:0000313" key="10">
    <source>
        <dbReference type="EMBL" id="ERN13579.1"/>
    </source>
</evidence>
<evidence type="ECO:0000256" key="1">
    <source>
        <dbReference type="ARBA" id="ARBA00012513"/>
    </source>
</evidence>
<keyword evidence="11" id="KW-1185">Reference proteome</keyword>
<dbReference type="EC" id="2.7.11.1" evidence="1"/>
<dbReference type="PANTHER" id="PTHR27007">
    <property type="match status" value="1"/>
</dbReference>
<keyword evidence="4" id="KW-0547">Nucleotide-binding</keyword>
<evidence type="ECO:0000256" key="4">
    <source>
        <dbReference type="ARBA" id="ARBA00022741"/>
    </source>
</evidence>
<comment type="catalytic activity">
    <reaction evidence="8">
        <text>L-seryl-[protein] + ATP = O-phospho-L-seryl-[protein] + ADP + H(+)</text>
        <dbReference type="Rhea" id="RHEA:17989"/>
        <dbReference type="Rhea" id="RHEA-COMP:9863"/>
        <dbReference type="Rhea" id="RHEA-COMP:11604"/>
        <dbReference type="ChEBI" id="CHEBI:15378"/>
        <dbReference type="ChEBI" id="CHEBI:29999"/>
        <dbReference type="ChEBI" id="CHEBI:30616"/>
        <dbReference type="ChEBI" id="CHEBI:83421"/>
        <dbReference type="ChEBI" id="CHEBI:456216"/>
        <dbReference type="EC" id="2.7.11.1"/>
    </reaction>
</comment>
<name>W1PZI3_AMBTC</name>
<keyword evidence="5" id="KW-0418">Kinase</keyword>
<dbReference type="SUPFAM" id="SSF56112">
    <property type="entry name" value="Protein kinase-like (PK-like)"/>
    <property type="match status" value="1"/>
</dbReference>
<evidence type="ECO:0000256" key="2">
    <source>
        <dbReference type="ARBA" id="ARBA00022527"/>
    </source>
</evidence>
<dbReference type="Gene3D" id="1.10.510.10">
    <property type="entry name" value="Transferase(Phosphotransferase) domain 1"/>
    <property type="match status" value="1"/>
</dbReference>
<evidence type="ECO:0000313" key="11">
    <source>
        <dbReference type="Proteomes" id="UP000017836"/>
    </source>
</evidence>
<keyword evidence="2" id="KW-0723">Serine/threonine-protein kinase</keyword>
<keyword evidence="3" id="KW-0808">Transferase</keyword>
<gene>
    <name evidence="10" type="ORF">AMTR_s00049p00021970</name>
</gene>
<evidence type="ECO:0000256" key="7">
    <source>
        <dbReference type="ARBA" id="ARBA00047899"/>
    </source>
</evidence>
<keyword evidence="6" id="KW-0067">ATP-binding</keyword>
<organism evidence="10 11">
    <name type="scientific">Amborella trichopoda</name>
    <dbReference type="NCBI Taxonomy" id="13333"/>
    <lineage>
        <taxon>Eukaryota</taxon>
        <taxon>Viridiplantae</taxon>
        <taxon>Streptophyta</taxon>
        <taxon>Embryophyta</taxon>
        <taxon>Tracheophyta</taxon>
        <taxon>Spermatophyta</taxon>
        <taxon>Magnoliopsida</taxon>
        <taxon>Amborellales</taxon>
        <taxon>Amborellaceae</taxon>
        <taxon>Amborella</taxon>
    </lineage>
</organism>
<evidence type="ECO:0000259" key="9">
    <source>
        <dbReference type="PROSITE" id="PS50011"/>
    </source>
</evidence>